<dbReference type="RefSeq" id="WP_119152474.1">
    <property type="nucleotide sequence ID" value="NZ_JBHSOV010000044.1"/>
</dbReference>
<evidence type="ECO:0000313" key="3">
    <source>
        <dbReference type="EMBL" id="RIE00356.1"/>
    </source>
</evidence>
<evidence type="ECO:0000256" key="1">
    <source>
        <dbReference type="ARBA" id="ARBA00006484"/>
    </source>
</evidence>
<dbReference type="Pfam" id="PF13561">
    <property type="entry name" value="adh_short_C2"/>
    <property type="match status" value="1"/>
</dbReference>
<dbReference type="FunFam" id="3.40.50.720:FF:000084">
    <property type="entry name" value="Short-chain dehydrogenase reductase"/>
    <property type="match status" value="1"/>
</dbReference>
<dbReference type="CDD" id="cd05233">
    <property type="entry name" value="SDR_c"/>
    <property type="match status" value="1"/>
</dbReference>
<dbReference type="EMBL" id="QXJM01000056">
    <property type="protein sequence ID" value="RIE00356.1"/>
    <property type="molecule type" value="Genomic_DNA"/>
</dbReference>
<evidence type="ECO:0000313" key="4">
    <source>
        <dbReference type="Proteomes" id="UP000266340"/>
    </source>
</evidence>
<dbReference type="OrthoDB" id="9803333at2"/>
<gene>
    <name evidence="3" type="ORF">D3H35_28450</name>
</gene>
<dbReference type="GO" id="GO:0008206">
    <property type="term" value="P:bile acid metabolic process"/>
    <property type="evidence" value="ECO:0007669"/>
    <property type="project" value="UniProtKB-ARBA"/>
</dbReference>
<dbReference type="NCBIfam" id="NF005559">
    <property type="entry name" value="PRK07231.1"/>
    <property type="match status" value="1"/>
</dbReference>
<dbReference type="InterPro" id="IPR020904">
    <property type="entry name" value="Sc_DH/Rdtase_CS"/>
</dbReference>
<dbReference type="SUPFAM" id="SSF51735">
    <property type="entry name" value="NAD(P)-binding Rossmann-fold domains"/>
    <property type="match status" value="1"/>
</dbReference>
<comment type="similarity">
    <text evidence="1">Belongs to the short-chain dehydrogenases/reductases (SDR) family.</text>
</comment>
<reference evidence="3 4" key="1">
    <citation type="submission" date="2018-09" db="EMBL/GenBank/DDBJ databases">
        <title>Cohnella cavernae sp. nov., isolated from a karst cave.</title>
        <authorList>
            <person name="Zhu H."/>
        </authorList>
    </citation>
    <scope>NUCLEOTIDE SEQUENCE [LARGE SCALE GENOMIC DNA]</scope>
    <source>
        <strain evidence="3 4">K2E09-144</strain>
    </source>
</reference>
<comment type="caution">
    <text evidence="3">The sequence shown here is derived from an EMBL/GenBank/DDBJ whole genome shotgun (WGS) entry which is preliminary data.</text>
</comment>
<dbReference type="Gene3D" id="3.40.50.720">
    <property type="entry name" value="NAD(P)-binding Rossmann-like Domain"/>
    <property type="match status" value="1"/>
</dbReference>
<proteinExistence type="inferred from homology"/>
<organism evidence="3 4">
    <name type="scientific">Cohnella faecalis</name>
    <dbReference type="NCBI Taxonomy" id="2315694"/>
    <lineage>
        <taxon>Bacteria</taxon>
        <taxon>Bacillati</taxon>
        <taxon>Bacillota</taxon>
        <taxon>Bacilli</taxon>
        <taxon>Bacillales</taxon>
        <taxon>Paenibacillaceae</taxon>
        <taxon>Cohnella</taxon>
    </lineage>
</organism>
<dbReference type="PRINTS" id="PR00080">
    <property type="entry name" value="SDRFAMILY"/>
</dbReference>
<dbReference type="AlphaFoldDB" id="A0A398CB35"/>
<keyword evidence="4" id="KW-1185">Reference proteome</keyword>
<dbReference type="Proteomes" id="UP000266340">
    <property type="component" value="Unassembled WGS sequence"/>
</dbReference>
<protein>
    <submittedName>
        <fullName evidence="3">SDR family oxidoreductase</fullName>
    </submittedName>
</protein>
<name>A0A398CB35_9BACL</name>
<keyword evidence="2" id="KW-0560">Oxidoreductase</keyword>
<dbReference type="PRINTS" id="PR00081">
    <property type="entry name" value="GDHRDH"/>
</dbReference>
<evidence type="ECO:0000256" key="2">
    <source>
        <dbReference type="ARBA" id="ARBA00023002"/>
    </source>
</evidence>
<dbReference type="InterPro" id="IPR036291">
    <property type="entry name" value="NAD(P)-bd_dom_sf"/>
</dbReference>
<dbReference type="GO" id="GO:0016616">
    <property type="term" value="F:oxidoreductase activity, acting on the CH-OH group of donors, NAD or NADP as acceptor"/>
    <property type="evidence" value="ECO:0007669"/>
    <property type="project" value="TreeGrafter"/>
</dbReference>
<sequence>MRLQGKICLITGSGSGIGRSTAVRFAEEGAVVIVNDLNDRDGNETVAEIRSNGGEAFYYGANVTEPDKVEAMVADIIAVHGRIDVLFNNAGISGVGKLHETELAQWERVLQVNVIGVYIVSKAVLPHMMERRNGSIINMSSCIAEIGLAQRAPYAASKGAVLSLTKSMQVDYAPYHIRVNALLPGTILTPFVERYLKESYEDPEAGYRSLKARQLSGDLGRPSDVAQAAVFLASDESTFVMGSPFYVDGGATFGKNA</sequence>
<dbReference type="PROSITE" id="PS00061">
    <property type="entry name" value="ADH_SHORT"/>
    <property type="match status" value="1"/>
</dbReference>
<dbReference type="PANTHER" id="PTHR42760">
    <property type="entry name" value="SHORT-CHAIN DEHYDROGENASES/REDUCTASES FAMILY MEMBER"/>
    <property type="match status" value="1"/>
</dbReference>
<accession>A0A398CB35</accession>
<dbReference type="InterPro" id="IPR002347">
    <property type="entry name" value="SDR_fam"/>
</dbReference>